<sequence>MDSIQRLALGSIVVGIVVLALKAAAYLLTGSVALYSDAAESVVNVAASIAVFVAVRVASAPPDRDHPYGHQKAEYVSAVLEGVLIVAAAGAILNEAWGAFLHPREIDLTPLGLGANILASVINAAWGLLLLRRGKAIRSPAIKADGAHLMTDVVSSIGVLIGLGLALAFRQPWLDPAIACAVAINVLWSGARLVRSSLGGLMDEAASPETQTLIRQTIAKQAEGAIEAHDLRTRHAGRLTFVDFHLVVAGDMRVAEAHEICDRIERALHAEDADMLVTIHIEPEDKAEHSGIVVL</sequence>
<dbReference type="PANTHER" id="PTHR43840:SF15">
    <property type="entry name" value="MITOCHONDRIAL METAL TRANSPORTER 1-RELATED"/>
    <property type="match status" value="1"/>
</dbReference>
<dbReference type="NCBIfam" id="TIGR01297">
    <property type="entry name" value="CDF"/>
    <property type="match status" value="1"/>
</dbReference>
<dbReference type="InterPro" id="IPR058533">
    <property type="entry name" value="Cation_efflux_TM"/>
</dbReference>
<evidence type="ECO:0000256" key="5">
    <source>
        <dbReference type="ARBA" id="ARBA00022989"/>
    </source>
</evidence>
<dbReference type="PANTHER" id="PTHR43840">
    <property type="entry name" value="MITOCHONDRIAL METAL TRANSPORTER 1-RELATED"/>
    <property type="match status" value="1"/>
</dbReference>
<dbReference type="GO" id="GO:0006882">
    <property type="term" value="P:intracellular zinc ion homeostasis"/>
    <property type="evidence" value="ECO:0007669"/>
    <property type="project" value="TreeGrafter"/>
</dbReference>
<dbReference type="AlphaFoldDB" id="A0A4Q9GI92"/>
<keyword evidence="4 7" id="KW-0812">Transmembrane</keyword>
<dbReference type="Pfam" id="PF16916">
    <property type="entry name" value="ZT_dimer"/>
    <property type="match status" value="1"/>
</dbReference>
<evidence type="ECO:0000256" key="4">
    <source>
        <dbReference type="ARBA" id="ARBA00022692"/>
    </source>
</evidence>
<dbReference type="InterPro" id="IPR050291">
    <property type="entry name" value="CDF_Transporter"/>
</dbReference>
<dbReference type="SUPFAM" id="SSF161111">
    <property type="entry name" value="Cation efflux protein transmembrane domain-like"/>
    <property type="match status" value="1"/>
</dbReference>
<evidence type="ECO:0000256" key="7">
    <source>
        <dbReference type="SAM" id="Phobius"/>
    </source>
</evidence>
<feature type="domain" description="Cation efflux protein transmembrane" evidence="8">
    <location>
        <begin position="11"/>
        <end position="202"/>
    </location>
</feature>
<evidence type="ECO:0000313" key="10">
    <source>
        <dbReference type="EMBL" id="TBN53929.1"/>
    </source>
</evidence>
<dbReference type="GO" id="GO:0015341">
    <property type="term" value="F:zinc efflux antiporter activity"/>
    <property type="evidence" value="ECO:0007669"/>
    <property type="project" value="TreeGrafter"/>
</dbReference>
<feature type="transmembrane region" description="Helical" evidence="7">
    <location>
        <begin position="73"/>
        <end position="93"/>
    </location>
</feature>
<dbReference type="OrthoDB" id="9806522at2"/>
<feature type="transmembrane region" description="Helical" evidence="7">
    <location>
        <begin position="113"/>
        <end position="131"/>
    </location>
</feature>
<keyword evidence="3" id="KW-0813">Transport</keyword>
<dbReference type="InterPro" id="IPR027469">
    <property type="entry name" value="Cation_efflux_TMD_sf"/>
</dbReference>
<feature type="transmembrane region" description="Helical" evidence="7">
    <location>
        <begin position="152"/>
        <end position="170"/>
    </location>
</feature>
<dbReference type="GO" id="GO:0015086">
    <property type="term" value="F:cadmium ion transmembrane transporter activity"/>
    <property type="evidence" value="ECO:0007669"/>
    <property type="project" value="TreeGrafter"/>
</dbReference>
<evidence type="ECO:0000256" key="6">
    <source>
        <dbReference type="ARBA" id="ARBA00023136"/>
    </source>
</evidence>
<dbReference type="RefSeq" id="WP_131003194.1">
    <property type="nucleotide sequence ID" value="NZ_JBHSZR010000003.1"/>
</dbReference>
<feature type="domain" description="Cation efflux protein cytoplasmic" evidence="9">
    <location>
        <begin position="208"/>
        <end position="284"/>
    </location>
</feature>
<dbReference type="Gene3D" id="3.30.70.1350">
    <property type="entry name" value="Cation efflux protein, cytoplasmic domain"/>
    <property type="match status" value="1"/>
</dbReference>
<evidence type="ECO:0000259" key="8">
    <source>
        <dbReference type="Pfam" id="PF01545"/>
    </source>
</evidence>
<comment type="caution">
    <text evidence="10">The sequence shown here is derived from an EMBL/GenBank/DDBJ whole genome shotgun (WGS) entry which is preliminary data.</text>
</comment>
<keyword evidence="6 7" id="KW-0472">Membrane</keyword>
<evidence type="ECO:0000259" key="9">
    <source>
        <dbReference type="Pfam" id="PF16916"/>
    </source>
</evidence>
<evidence type="ECO:0000256" key="1">
    <source>
        <dbReference type="ARBA" id="ARBA00004141"/>
    </source>
</evidence>
<comment type="subcellular location">
    <subcellularLocation>
        <location evidence="1">Membrane</location>
        <topology evidence="1">Multi-pass membrane protein</topology>
    </subcellularLocation>
</comment>
<dbReference type="SUPFAM" id="SSF160240">
    <property type="entry name" value="Cation efflux protein cytoplasmic domain-like"/>
    <property type="match status" value="1"/>
</dbReference>
<evidence type="ECO:0000256" key="2">
    <source>
        <dbReference type="ARBA" id="ARBA00008114"/>
    </source>
</evidence>
<dbReference type="EMBL" id="SIUB01000003">
    <property type="protein sequence ID" value="TBN53929.1"/>
    <property type="molecule type" value="Genomic_DNA"/>
</dbReference>
<dbReference type="GO" id="GO:0005886">
    <property type="term" value="C:plasma membrane"/>
    <property type="evidence" value="ECO:0007669"/>
    <property type="project" value="TreeGrafter"/>
</dbReference>
<accession>A0A4Q9GI92</accession>
<comment type="similarity">
    <text evidence="2">Belongs to the cation diffusion facilitator (CDF) transporter (TC 2.A.4) family.</text>
</comment>
<organism evidence="10 11">
    <name type="scientific">Hansschlegelia quercus</name>
    <dbReference type="NCBI Taxonomy" id="2528245"/>
    <lineage>
        <taxon>Bacteria</taxon>
        <taxon>Pseudomonadati</taxon>
        <taxon>Pseudomonadota</taxon>
        <taxon>Alphaproteobacteria</taxon>
        <taxon>Hyphomicrobiales</taxon>
        <taxon>Methylopilaceae</taxon>
        <taxon>Hansschlegelia</taxon>
    </lineage>
</organism>
<dbReference type="Proteomes" id="UP000291613">
    <property type="component" value="Unassembled WGS sequence"/>
</dbReference>
<reference evidence="10 11" key="1">
    <citation type="submission" date="2019-02" db="EMBL/GenBank/DDBJ databases">
        <title>Hansschlegelia quercus sp. nov., a novel methylotrophic bacterium from buds of oak (Quercus robur L.).</title>
        <authorList>
            <person name="Agafonova N.V."/>
            <person name="Kaparullina E.N."/>
            <person name="Grouzdev D.S."/>
            <person name="Doronina N.V."/>
        </authorList>
    </citation>
    <scope>NUCLEOTIDE SEQUENCE [LARGE SCALE GENOMIC DNA]</scope>
    <source>
        <strain evidence="10 11">Dub</strain>
    </source>
</reference>
<keyword evidence="5 7" id="KW-1133">Transmembrane helix</keyword>
<feature type="transmembrane region" description="Helical" evidence="7">
    <location>
        <begin position="7"/>
        <end position="29"/>
    </location>
</feature>
<gene>
    <name evidence="10" type="ORF">EYR15_09105</name>
</gene>
<evidence type="ECO:0000256" key="3">
    <source>
        <dbReference type="ARBA" id="ARBA00022448"/>
    </source>
</evidence>
<dbReference type="InterPro" id="IPR027470">
    <property type="entry name" value="Cation_efflux_CTD"/>
</dbReference>
<evidence type="ECO:0000313" key="11">
    <source>
        <dbReference type="Proteomes" id="UP000291613"/>
    </source>
</evidence>
<dbReference type="InterPro" id="IPR036837">
    <property type="entry name" value="Cation_efflux_CTD_sf"/>
</dbReference>
<keyword evidence="11" id="KW-1185">Reference proteome</keyword>
<proteinExistence type="inferred from homology"/>
<protein>
    <submittedName>
        <fullName evidence="10">Cation transporter</fullName>
    </submittedName>
</protein>
<dbReference type="Pfam" id="PF01545">
    <property type="entry name" value="Cation_efflux"/>
    <property type="match status" value="1"/>
</dbReference>
<feature type="transmembrane region" description="Helical" evidence="7">
    <location>
        <begin position="41"/>
        <end position="61"/>
    </location>
</feature>
<dbReference type="InterPro" id="IPR002524">
    <property type="entry name" value="Cation_efflux"/>
</dbReference>
<dbReference type="Gene3D" id="1.20.1510.10">
    <property type="entry name" value="Cation efflux protein transmembrane domain"/>
    <property type="match status" value="1"/>
</dbReference>
<dbReference type="GO" id="GO:0015093">
    <property type="term" value="F:ferrous iron transmembrane transporter activity"/>
    <property type="evidence" value="ECO:0007669"/>
    <property type="project" value="TreeGrafter"/>
</dbReference>
<name>A0A4Q9GI92_9HYPH</name>